<comment type="caution">
    <text evidence="3">The sequence shown here is derived from an EMBL/GenBank/DDBJ whole genome shotgun (WGS) entry which is preliminary data.</text>
</comment>
<feature type="region of interest" description="Disordered" evidence="1">
    <location>
        <begin position="134"/>
        <end position="485"/>
    </location>
</feature>
<feature type="compositionally biased region" description="Polar residues" evidence="1">
    <location>
        <begin position="375"/>
        <end position="402"/>
    </location>
</feature>
<dbReference type="Proteomes" id="UP000683000">
    <property type="component" value="Unassembled WGS sequence"/>
</dbReference>
<evidence type="ECO:0000313" key="3">
    <source>
        <dbReference type="EMBL" id="KAG6373012.1"/>
    </source>
</evidence>
<dbReference type="AlphaFoldDB" id="A0A8I2YK39"/>
<feature type="region of interest" description="Disordered" evidence="1">
    <location>
        <begin position="1"/>
        <end position="99"/>
    </location>
</feature>
<accession>A0A8I2YK39</accession>
<dbReference type="Pfam" id="PF20149">
    <property type="entry name" value="DUF6532"/>
    <property type="match status" value="1"/>
</dbReference>
<dbReference type="OrthoDB" id="2646753at2759"/>
<feature type="compositionally biased region" description="Basic residues" evidence="1">
    <location>
        <begin position="74"/>
        <end position="84"/>
    </location>
</feature>
<name>A0A8I2YK39_9AGAM</name>
<feature type="region of interest" description="Disordered" evidence="1">
    <location>
        <begin position="512"/>
        <end position="572"/>
    </location>
</feature>
<feature type="domain" description="DUF6532" evidence="2">
    <location>
        <begin position="608"/>
        <end position="730"/>
    </location>
</feature>
<feature type="compositionally biased region" description="Basic and acidic residues" evidence="1">
    <location>
        <begin position="473"/>
        <end position="482"/>
    </location>
</feature>
<feature type="compositionally biased region" description="Polar residues" evidence="1">
    <location>
        <begin position="209"/>
        <end position="219"/>
    </location>
</feature>
<feature type="compositionally biased region" description="Low complexity" evidence="1">
    <location>
        <begin position="342"/>
        <end position="356"/>
    </location>
</feature>
<sequence>MVGRRGKQPRAAPDPLESSSPPVRRSKRATASQGGYTDQLERVATLIETPRQPPRRVNLPDDEPVNPMAPTLHGPRKKASHRSGKGSEDKSSVAPSSQLLPMVQTVWPVSEPAMPDGCFGYQVPPPVPTFVSSQSVAAFQQDHNAKKAARSMTSTGGKTSSSNMQVFSGPRSLPTSGVHHTPVPSVRGVSIPPSDGRSSPLSEVEDESQQTGAINNQLWNIEEEKADEIEDEGGGKVGQQDNSDDEEADRTRFLDMYEDGHAARPNDPSNGGAMEDVTSTDTEDENMFCGYHDDALARPQRTQHADSWQPSMPPSVQRQRADDLCPVGTQSEQSSNRRFEARVPAQARAPAQARVPTRVHHPARAQDPCAPPQPRTQAQDVHVPSQSRAQTQDSHAPSQPRAQAQDIRVPSRTQAQGHGHHALSQRRAQAQDLCVPSKSRPQSQDPRGQVRQQALISPPTTRSNSIVGDPVSDAERSHRPGDEVVGLKFPGIYKLTVSQVGIGYDLLTRHHTTNGCRRPPSPTYLDGVRSNGTGNYKKARKDTSNEGSTSVNPQALSGDSKDMTNDSSENQLKVRKGRWSVNLKGSKPVSPTTLAFYPPLWQKLLDLAKARMRLYVTVENPFPTLANSLEGACQECLFEVLAYYEDNDLEVEADYYPKHKRDMARLLYNDISTYRSEIKKLVTQIVPLHYQLSPLTAAKTDVERRRSIRNQAEALLDDWVFLRGDPDEQVIDLCCCHL</sequence>
<feature type="compositionally biased region" description="Polar residues" evidence="1">
    <location>
        <begin position="545"/>
        <end position="557"/>
    </location>
</feature>
<organism evidence="3 4">
    <name type="scientific">Boletus reticuloceps</name>
    <dbReference type="NCBI Taxonomy" id="495285"/>
    <lineage>
        <taxon>Eukaryota</taxon>
        <taxon>Fungi</taxon>
        <taxon>Dikarya</taxon>
        <taxon>Basidiomycota</taxon>
        <taxon>Agaricomycotina</taxon>
        <taxon>Agaricomycetes</taxon>
        <taxon>Agaricomycetidae</taxon>
        <taxon>Boletales</taxon>
        <taxon>Boletineae</taxon>
        <taxon>Boletaceae</taxon>
        <taxon>Boletoideae</taxon>
        <taxon>Boletus</taxon>
    </lineage>
</organism>
<proteinExistence type="predicted"/>
<dbReference type="InterPro" id="IPR045341">
    <property type="entry name" value="DUF6532"/>
</dbReference>
<reference evidence="3" key="1">
    <citation type="submission" date="2021-03" db="EMBL/GenBank/DDBJ databases">
        <title>Evolutionary innovations through gain and loss of genes in the ectomycorrhizal Boletales.</title>
        <authorList>
            <person name="Wu G."/>
            <person name="Miyauchi S."/>
            <person name="Morin E."/>
            <person name="Yang Z.-L."/>
            <person name="Xu J."/>
            <person name="Martin F.M."/>
        </authorList>
    </citation>
    <scope>NUCLEOTIDE SEQUENCE</scope>
    <source>
        <strain evidence="3">BR01</strain>
    </source>
</reference>
<feature type="compositionally biased region" description="Polar residues" evidence="1">
    <location>
        <begin position="300"/>
        <end position="318"/>
    </location>
</feature>
<evidence type="ECO:0000313" key="4">
    <source>
        <dbReference type="Proteomes" id="UP000683000"/>
    </source>
</evidence>
<feature type="compositionally biased region" description="Low complexity" evidence="1">
    <location>
        <begin position="151"/>
        <end position="162"/>
    </location>
</feature>
<dbReference type="EMBL" id="JAGFBS010000024">
    <property type="protein sequence ID" value="KAG6373012.1"/>
    <property type="molecule type" value="Genomic_DNA"/>
</dbReference>
<keyword evidence="4" id="KW-1185">Reference proteome</keyword>
<evidence type="ECO:0000256" key="1">
    <source>
        <dbReference type="SAM" id="MobiDB-lite"/>
    </source>
</evidence>
<evidence type="ECO:0000259" key="2">
    <source>
        <dbReference type="Pfam" id="PF20149"/>
    </source>
</evidence>
<gene>
    <name evidence="3" type="ORF">JVT61DRAFT_7065</name>
</gene>
<protein>
    <recommendedName>
        <fullName evidence="2">DUF6532 domain-containing protein</fullName>
    </recommendedName>
</protein>
<feature type="compositionally biased region" description="Basic and acidic residues" evidence="1">
    <location>
        <begin position="249"/>
        <end position="264"/>
    </location>
</feature>
<feature type="compositionally biased region" description="Polar residues" evidence="1">
    <location>
        <begin position="439"/>
        <end position="466"/>
    </location>
</feature>